<dbReference type="GO" id="GO:0005938">
    <property type="term" value="C:cell cortex"/>
    <property type="evidence" value="ECO:0007669"/>
    <property type="project" value="TreeGrafter"/>
</dbReference>
<comment type="caution">
    <text evidence="7">The sequence shown here is derived from an EMBL/GenBank/DDBJ whole genome shotgun (WGS) entry which is preliminary data.</text>
</comment>
<dbReference type="EMBL" id="CACVBS010000090">
    <property type="protein sequence ID" value="CAA7270425.1"/>
    <property type="molecule type" value="Genomic_DNA"/>
</dbReference>
<dbReference type="PRINTS" id="PR00392">
    <property type="entry name" value="PROFILIN"/>
</dbReference>
<proteinExistence type="inferred from homology"/>
<dbReference type="GO" id="GO:0003785">
    <property type="term" value="F:actin monomer binding"/>
    <property type="evidence" value="ECO:0007669"/>
    <property type="project" value="TreeGrafter"/>
</dbReference>
<gene>
    <name evidence="7" type="ORF">AAE3_LOCUS12650</name>
</gene>
<reference evidence="7 8" key="1">
    <citation type="submission" date="2020-01" db="EMBL/GenBank/DDBJ databases">
        <authorList>
            <person name="Gupta K D."/>
        </authorList>
    </citation>
    <scope>NUCLEOTIDE SEQUENCE [LARGE SCALE GENOMIC DNA]</scope>
</reference>
<dbReference type="PRINTS" id="PR01640">
    <property type="entry name" value="PROFILINPLNT"/>
</dbReference>
<evidence type="ECO:0000256" key="3">
    <source>
        <dbReference type="ARBA" id="ARBA00022490"/>
    </source>
</evidence>
<comment type="subcellular location">
    <subcellularLocation>
        <location evidence="1">Cytoplasm</location>
        <location evidence="1">Cytoskeleton</location>
    </subcellularLocation>
</comment>
<protein>
    <recommendedName>
        <fullName evidence="6">Profilin</fullName>
    </recommendedName>
</protein>
<keyword evidence="3" id="KW-0963">Cytoplasm</keyword>
<evidence type="ECO:0000313" key="8">
    <source>
        <dbReference type="Proteomes" id="UP000467700"/>
    </source>
</evidence>
<name>A0A8S0W4P8_CYCAE</name>
<evidence type="ECO:0000256" key="1">
    <source>
        <dbReference type="ARBA" id="ARBA00004245"/>
    </source>
</evidence>
<dbReference type="OrthoDB" id="421374at2759"/>
<comment type="similarity">
    <text evidence="2 6">Belongs to the profilin family.</text>
</comment>
<accession>A0A8S0W4P8</accession>
<sequence length="164" mass="17871">MICAKIRIRSILVFYQRLSPSFHPLHRPPRRPKFAFRTMSWQTYVDSNLLGSGKIAKAAIIGLQGGVWASSSGYTLSPAEQKAIVDGFSKPDSVQANGVRLAGQKFFTLSVSDRTIQAKKAADGAIIVKTKQAVLVTEYVAPCQAPEVTPIVENLADYLISVGY</sequence>
<evidence type="ECO:0000256" key="6">
    <source>
        <dbReference type="RuleBase" id="RU003909"/>
    </source>
</evidence>
<keyword evidence="4 6" id="KW-0009">Actin-binding</keyword>
<dbReference type="InterPro" id="IPR036140">
    <property type="entry name" value="PFN_sf"/>
</dbReference>
<dbReference type="CDD" id="cd00148">
    <property type="entry name" value="PROF"/>
    <property type="match status" value="1"/>
</dbReference>
<evidence type="ECO:0000256" key="5">
    <source>
        <dbReference type="ARBA" id="ARBA00023212"/>
    </source>
</evidence>
<evidence type="ECO:0000256" key="2">
    <source>
        <dbReference type="ARBA" id="ARBA00010058"/>
    </source>
</evidence>
<dbReference type="InterPro" id="IPR005455">
    <property type="entry name" value="PFN_euk"/>
</dbReference>
<dbReference type="SUPFAM" id="SSF55770">
    <property type="entry name" value="Profilin (actin-binding protein)"/>
    <property type="match status" value="1"/>
</dbReference>
<dbReference type="InterPro" id="IPR048278">
    <property type="entry name" value="PFN"/>
</dbReference>
<dbReference type="GO" id="GO:0005856">
    <property type="term" value="C:cytoskeleton"/>
    <property type="evidence" value="ECO:0007669"/>
    <property type="project" value="UniProtKB-SubCell"/>
</dbReference>
<dbReference type="Pfam" id="PF00235">
    <property type="entry name" value="Profilin"/>
    <property type="match status" value="1"/>
</dbReference>
<dbReference type="Gene3D" id="3.30.450.30">
    <property type="entry name" value="Dynein light chain 2a, cytoplasmic"/>
    <property type="match status" value="1"/>
</dbReference>
<dbReference type="PANTHER" id="PTHR11604">
    <property type="entry name" value="PROFILIN"/>
    <property type="match status" value="1"/>
</dbReference>
<dbReference type="Proteomes" id="UP000467700">
    <property type="component" value="Unassembled WGS sequence"/>
</dbReference>
<dbReference type="AlphaFoldDB" id="A0A8S0W4P8"/>
<dbReference type="SMART" id="SM00392">
    <property type="entry name" value="PROF"/>
    <property type="match status" value="1"/>
</dbReference>
<keyword evidence="8" id="KW-1185">Reference proteome</keyword>
<dbReference type="PANTHER" id="PTHR11604:SF0">
    <property type="entry name" value="PROFILIN"/>
    <property type="match status" value="1"/>
</dbReference>
<evidence type="ECO:0000313" key="7">
    <source>
        <dbReference type="EMBL" id="CAA7270425.1"/>
    </source>
</evidence>
<organism evidence="7 8">
    <name type="scientific">Cyclocybe aegerita</name>
    <name type="common">Black poplar mushroom</name>
    <name type="synonym">Agrocybe aegerita</name>
    <dbReference type="NCBI Taxonomy" id="1973307"/>
    <lineage>
        <taxon>Eukaryota</taxon>
        <taxon>Fungi</taxon>
        <taxon>Dikarya</taxon>
        <taxon>Basidiomycota</taxon>
        <taxon>Agaricomycotina</taxon>
        <taxon>Agaricomycetes</taxon>
        <taxon>Agaricomycetidae</taxon>
        <taxon>Agaricales</taxon>
        <taxon>Agaricineae</taxon>
        <taxon>Bolbitiaceae</taxon>
        <taxon>Cyclocybe</taxon>
    </lineage>
</organism>
<evidence type="ECO:0000256" key="4">
    <source>
        <dbReference type="ARBA" id="ARBA00023203"/>
    </source>
</evidence>
<keyword evidence="5" id="KW-0206">Cytoskeleton</keyword>
<dbReference type="FunFam" id="3.30.450.30:FF:000001">
    <property type="entry name" value="Profilin"/>
    <property type="match status" value="1"/>
</dbReference>